<feature type="transmembrane region" description="Helical" evidence="2">
    <location>
        <begin position="130"/>
        <end position="150"/>
    </location>
</feature>
<feature type="region of interest" description="Disordered" evidence="1">
    <location>
        <begin position="284"/>
        <end position="305"/>
    </location>
</feature>
<evidence type="ECO:0000256" key="2">
    <source>
        <dbReference type="SAM" id="Phobius"/>
    </source>
</evidence>
<accession>A0A9R1U892</accession>
<gene>
    <name evidence="4 5" type="primary">LOC105271119</name>
</gene>
<dbReference type="GeneID" id="105271119"/>
<evidence type="ECO:0000313" key="4">
    <source>
        <dbReference type="RefSeq" id="XP_011310770.1"/>
    </source>
</evidence>
<sequence>MEDGVGEFEIPRTKIFLVFVSLVLKFYCHLSGVLSQQGDLAIMNSLGVINSVRDWLNFDWQHQVVEISKLPLSPENATPNYEECVKTVLKWVVMTRMIIAHLYTATYIANFYPILTLCRERLLVPWLAMSAVKNFVLEIIVFVVVVLLYLQNHLSFYLLCEFFIHKFATLAPAVYNWFTLSSFYTELKMKNRRKLPRLNTSIFYRDSSIVYKHPNVIIGLPMQTVNFYYPREPLNPSPGPPKRATSLINYSHPQESTIIRPSKSLSKILIDKREIDFSVTEKAQHHVGNSRESITEGSTSSCDCSMQDDQEEVMDRYSEPITPPQSSFLHHDWLFKKMNNKFVLSNYTNLLDQYNDEESSRWSSGEDTGAEDSCTTIIKNPVGQVPKTSKISIKIDSTQWRRRLEIIGSSFESTLQYYNQSYDCQSSKLSNDLGSSRSWILDGMIITGTVSNRKKSIQGLKARGKGADRVEMEALKAYNKKTLWEDRQRVKMDMEKLRKYSSRFSNDEGCEGEIIREENKQVMKMESVEMIKEIIAGLDWSLESFSTDFSRRDEVNPADIFDDHENCTGVTNPVSDNMNNTVELLLFAFGFSDRRGSGEWSSGIYSPYEEIPNVFFEIIKTARVRTMKHDCHCRRTDDVDYGDNYWRNVEYIT</sequence>
<dbReference type="Proteomes" id="UP000694866">
    <property type="component" value="Unplaced"/>
</dbReference>
<dbReference type="RefSeq" id="XP_011310770.1">
    <property type="nucleotide sequence ID" value="XM_011312468.1"/>
</dbReference>
<dbReference type="KEGG" id="fas:105271119"/>
<feature type="transmembrane region" description="Helical" evidence="2">
    <location>
        <begin position="15"/>
        <end position="34"/>
    </location>
</feature>
<dbReference type="OrthoDB" id="6819313at2759"/>
<keyword evidence="2" id="KW-0812">Transmembrane</keyword>
<keyword evidence="2" id="KW-0472">Membrane</keyword>
<dbReference type="AlphaFoldDB" id="A0A9R1U892"/>
<feature type="transmembrane region" description="Helical" evidence="2">
    <location>
        <begin position="98"/>
        <end position="118"/>
    </location>
</feature>
<name>A0A9R1U892_9HYME</name>
<keyword evidence="2" id="KW-1133">Transmembrane helix</keyword>
<evidence type="ECO:0000313" key="3">
    <source>
        <dbReference type="Proteomes" id="UP000694866"/>
    </source>
</evidence>
<accession>A0A9R1TKE9</accession>
<feature type="transmembrane region" description="Helical" evidence="2">
    <location>
        <begin position="162"/>
        <end position="184"/>
    </location>
</feature>
<dbReference type="RefSeq" id="XP_011310771.1">
    <property type="nucleotide sequence ID" value="XM_011312469.1"/>
</dbReference>
<feature type="compositionally biased region" description="Polar residues" evidence="1">
    <location>
        <begin position="290"/>
        <end position="304"/>
    </location>
</feature>
<evidence type="ECO:0000256" key="1">
    <source>
        <dbReference type="SAM" id="MobiDB-lite"/>
    </source>
</evidence>
<proteinExistence type="predicted"/>
<keyword evidence="3" id="KW-1185">Reference proteome</keyword>
<organism evidence="3 5">
    <name type="scientific">Fopius arisanus</name>
    <dbReference type="NCBI Taxonomy" id="64838"/>
    <lineage>
        <taxon>Eukaryota</taxon>
        <taxon>Metazoa</taxon>
        <taxon>Ecdysozoa</taxon>
        <taxon>Arthropoda</taxon>
        <taxon>Hexapoda</taxon>
        <taxon>Insecta</taxon>
        <taxon>Pterygota</taxon>
        <taxon>Neoptera</taxon>
        <taxon>Endopterygota</taxon>
        <taxon>Hymenoptera</taxon>
        <taxon>Apocrita</taxon>
        <taxon>Ichneumonoidea</taxon>
        <taxon>Braconidae</taxon>
        <taxon>Opiinae</taxon>
        <taxon>Fopius</taxon>
    </lineage>
</organism>
<evidence type="ECO:0000313" key="5">
    <source>
        <dbReference type="RefSeq" id="XP_011310771.1"/>
    </source>
</evidence>
<reference evidence="4 5" key="1">
    <citation type="submission" date="2025-04" db="UniProtKB">
        <authorList>
            <consortium name="RefSeq"/>
        </authorList>
    </citation>
    <scope>IDENTIFICATION</scope>
    <source>
        <strain evidence="4 5">USDA-PBARC FA_bdor</strain>
        <tissue evidence="4 5">Whole organism</tissue>
    </source>
</reference>
<protein>
    <submittedName>
        <fullName evidence="4 5">Uncharacterized protein isoform X1</fullName>
    </submittedName>
</protein>